<comment type="caution">
    <text evidence="1">The sequence shown here is derived from an EMBL/GenBank/DDBJ whole genome shotgun (WGS) entry which is preliminary data.</text>
</comment>
<reference evidence="1" key="1">
    <citation type="submission" date="2022-07" db="EMBL/GenBank/DDBJ databases">
        <title>Phylogenomic reconstructions and comparative analyses of Kickxellomycotina fungi.</title>
        <authorList>
            <person name="Reynolds N.K."/>
            <person name="Stajich J.E."/>
            <person name="Barry K."/>
            <person name="Grigoriev I.V."/>
            <person name="Crous P."/>
            <person name="Smith M.E."/>
        </authorList>
    </citation>
    <scope>NUCLEOTIDE SEQUENCE</scope>
    <source>
        <strain evidence="1">CBS 109366</strain>
    </source>
</reference>
<dbReference type="Proteomes" id="UP001140234">
    <property type="component" value="Unassembled WGS sequence"/>
</dbReference>
<dbReference type="EC" id="1.3.1.71" evidence="1"/>
<dbReference type="EMBL" id="JANBUJ010000411">
    <property type="protein sequence ID" value="KAJ2772188.1"/>
    <property type="molecule type" value="Genomic_DNA"/>
</dbReference>
<keyword evidence="2" id="KW-1185">Reference proteome</keyword>
<proteinExistence type="predicted"/>
<evidence type="ECO:0000313" key="2">
    <source>
        <dbReference type="Proteomes" id="UP001140234"/>
    </source>
</evidence>
<organism evidence="1 2">
    <name type="scientific">Coemansia nantahalensis</name>
    <dbReference type="NCBI Taxonomy" id="2789366"/>
    <lineage>
        <taxon>Eukaryota</taxon>
        <taxon>Fungi</taxon>
        <taxon>Fungi incertae sedis</taxon>
        <taxon>Zoopagomycota</taxon>
        <taxon>Kickxellomycotina</taxon>
        <taxon>Kickxellomycetes</taxon>
        <taxon>Kickxellales</taxon>
        <taxon>Kickxellaceae</taxon>
        <taxon>Coemansia</taxon>
    </lineage>
</organism>
<evidence type="ECO:0000313" key="1">
    <source>
        <dbReference type="EMBL" id="KAJ2772188.1"/>
    </source>
</evidence>
<feature type="non-terminal residue" evidence="1">
    <location>
        <position position="206"/>
    </location>
</feature>
<protein>
    <submittedName>
        <fullName evidence="1">C-24(28) sterol reductase</fullName>
        <ecNumber evidence="1">1.3.1.71</ecNumber>
    </submittedName>
</protein>
<keyword evidence="1" id="KW-0560">Oxidoreductase</keyword>
<name>A0ACC1K2M6_9FUNG</name>
<accession>A0ACC1K2M6</accession>
<sequence length="206" mass="22492">MSSEQPADEQQRLQAGTTPRPRDDVAFEDVTDSSFVYEFGGPVGAASMIVGFPLLMAYQFLCVYDNGGRFLLPDGVGDVVPWAGRMGARYWEIAAPTWAGARIYLGFTLFMVALAYVCPGPVMHGYKLPSLGGQRLAYHCNALWSWWVVQAAALALHFSGLFRLTQVIDNLGPIMTVAMLWSFFLASAVYAVTAARGEKHRASGNV</sequence>
<gene>
    <name evidence="1" type="primary">ERG4</name>
    <name evidence="1" type="ORF">IWQ57_001875</name>
</gene>